<reference evidence="2 3" key="1">
    <citation type="submission" date="2017-08" db="EMBL/GenBank/DDBJ databases">
        <authorList>
            <person name="Chaillou S."/>
        </authorList>
    </citation>
    <scope>NUCLEOTIDE SEQUENCE [LARGE SCALE GENOMIC DNA]</scope>
    <source>
        <strain evidence="2 3">MFPA15A1205</strain>
    </source>
</reference>
<protein>
    <submittedName>
        <fullName evidence="2">Uncharacterized protein</fullName>
    </submittedName>
</protein>
<accession>A0AAX2HAR5</accession>
<sequence>MGGPGQSDLRTHYQRNRQSPTAPRYTLTLNHPSPDLFAMGLGELRPKFEVDHETASRNQHRTDPARG</sequence>
<dbReference type="EMBL" id="OBKZ01000040">
    <property type="protein sequence ID" value="SOB53788.1"/>
    <property type="molecule type" value="Genomic_DNA"/>
</dbReference>
<feature type="region of interest" description="Disordered" evidence="1">
    <location>
        <begin position="1"/>
        <end position="33"/>
    </location>
</feature>
<feature type="compositionally biased region" description="Polar residues" evidence="1">
    <location>
        <begin position="16"/>
        <end position="31"/>
    </location>
</feature>
<evidence type="ECO:0000313" key="2">
    <source>
        <dbReference type="EMBL" id="SOB53788.1"/>
    </source>
</evidence>
<evidence type="ECO:0000313" key="3">
    <source>
        <dbReference type="Proteomes" id="UP000219564"/>
    </source>
</evidence>
<feature type="region of interest" description="Disordered" evidence="1">
    <location>
        <begin position="47"/>
        <end position="67"/>
    </location>
</feature>
<dbReference type="Proteomes" id="UP000219564">
    <property type="component" value="Unassembled WGS sequence"/>
</dbReference>
<dbReference type="AlphaFoldDB" id="A0AAX2HAR5"/>
<comment type="caution">
    <text evidence="2">The sequence shown here is derived from an EMBL/GenBank/DDBJ whole genome shotgun (WGS) entry which is preliminary data.</text>
</comment>
<evidence type="ECO:0000256" key="1">
    <source>
        <dbReference type="SAM" id="MobiDB-lite"/>
    </source>
</evidence>
<gene>
    <name evidence="2" type="ORF">PLUA15_450039</name>
</gene>
<proteinExistence type="predicted"/>
<organism evidence="2 3">
    <name type="scientific">Pseudomonas lundensis</name>
    <dbReference type="NCBI Taxonomy" id="86185"/>
    <lineage>
        <taxon>Bacteria</taxon>
        <taxon>Pseudomonadati</taxon>
        <taxon>Pseudomonadota</taxon>
        <taxon>Gammaproteobacteria</taxon>
        <taxon>Pseudomonadales</taxon>
        <taxon>Pseudomonadaceae</taxon>
        <taxon>Pseudomonas</taxon>
    </lineage>
</organism>
<name>A0AAX2HAR5_9PSED</name>